<dbReference type="PANTHER" id="PTHR43834">
    <property type="entry name" value="GTPASE DER"/>
    <property type="match status" value="1"/>
</dbReference>
<dbReference type="InterPro" id="IPR027417">
    <property type="entry name" value="P-loop_NTPase"/>
</dbReference>
<evidence type="ECO:0000256" key="1">
    <source>
        <dbReference type="ARBA" id="ARBA00008279"/>
    </source>
</evidence>
<gene>
    <name evidence="10" type="ORF">ASTO00021_LOCUS2225</name>
</gene>
<dbReference type="NCBIfam" id="TIGR00231">
    <property type="entry name" value="small_GTP"/>
    <property type="match status" value="2"/>
</dbReference>
<evidence type="ECO:0000256" key="4">
    <source>
        <dbReference type="ARBA" id="ARBA00022737"/>
    </source>
</evidence>
<dbReference type="GO" id="GO:0042254">
    <property type="term" value="P:ribosome biogenesis"/>
    <property type="evidence" value="ECO:0007669"/>
    <property type="project" value="UniProtKB-KW"/>
</dbReference>
<dbReference type="InterPro" id="IPR031166">
    <property type="entry name" value="G_ENGA"/>
</dbReference>
<dbReference type="PRINTS" id="PR00326">
    <property type="entry name" value="GTP1OBG"/>
</dbReference>
<dbReference type="AlphaFoldDB" id="A0A7S3LMK4"/>
<evidence type="ECO:0000313" key="10">
    <source>
        <dbReference type="EMBL" id="CAE0431889.1"/>
    </source>
</evidence>
<dbReference type="Pfam" id="PF01926">
    <property type="entry name" value="MMR_HSR1"/>
    <property type="match status" value="2"/>
</dbReference>
<feature type="region of interest" description="Disordered" evidence="8">
    <location>
        <begin position="371"/>
        <end position="391"/>
    </location>
</feature>
<dbReference type="HAMAP" id="MF_00195">
    <property type="entry name" value="GTPase_Der"/>
    <property type="match status" value="1"/>
</dbReference>
<dbReference type="Gene3D" id="3.40.50.300">
    <property type="entry name" value="P-loop containing nucleotide triphosphate hydrolases"/>
    <property type="match status" value="2"/>
</dbReference>
<keyword evidence="5" id="KW-0547">Nucleotide-binding</keyword>
<dbReference type="PANTHER" id="PTHR43834:SF6">
    <property type="entry name" value="GTPASE DER"/>
    <property type="match status" value="1"/>
</dbReference>
<dbReference type="NCBIfam" id="TIGR03594">
    <property type="entry name" value="GTPase_EngA"/>
    <property type="match status" value="1"/>
</dbReference>
<dbReference type="Pfam" id="PF14714">
    <property type="entry name" value="KH_dom-like"/>
    <property type="match status" value="1"/>
</dbReference>
<evidence type="ECO:0000256" key="6">
    <source>
        <dbReference type="ARBA" id="ARBA00023134"/>
    </source>
</evidence>
<dbReference type="GO" id="GO:0005525">
    <property type="term" value="F:GTP binding"/>
    <property type="evidence" value="ECO:0007669"/>
    <property type="project" value="UniProtKB-KW"/>
</dbReference>
<dbReference type="InterPro" id="IPR032859">
    <property type="entry name" value="KH_dom-like"/>
</dbReference>
<dbReference type="PROSITE" id="PS51712">
    <property type="entry name" value="G_ENGA"/>
    <property type="match status" value="1"/>
</dbReference>
<evidence type="ECO:0000256" key="3">
    <source>
        <dbReference type="ARBA" id="ARBA00022517"/>
    </source>
</evidence>
<organism evidence="10">
    <name type="scientific">Aplanochytrium stocchinoi</name>
    <dbReference type="NCBI Taxonomy" id="215587"/>
    <lineage>
        <taxon>Eukaryota</taxon>
        <taxon>Sar</taxon>
        <taxon>Stramenopiles</taxon>
        <taxon>Bigyra</taxon>
        <taxon>Labyrinthulomycetes</taxon>
        <taxon>Thraustochytrida</taxon>
        <taxon>Thraustochytriidae</taxon>
        <taxon>Aplanochytrium</taxon>
    </lineage>
</organism>
<dbReference type="SUPFAM" id="SSF52540">
    <property type="entry name" value="P-loop containing nucleoside triphosphate hydrolases"/>
    <property type="match status" value="2"/>
</dbReference>
<evidence type="ECO:0000256" key="5">
    <source>
        <dbReference type="ARBA" id="ARBA00022741"/>
    </source>
</evidence>
<evidence type="ECO:0000259" key="9">
    <source>
        <dbReference type="PROSITE" id="PS51712"/>
    </source>
</evidence>
<dbReference type="InterPro" id="IPR006073">
    <property type="entry name" value="GTP-bd"/>
</dbReference>
<protein>
    <recommendedName>
        <fullName evidence="2">GTPase Der</fullName>
    </recommendedName>
    <alternativeName>
        <fullName evidence="7">GTP-binding protein EngA</fullName>
    </alternativeName>
</protein>
<keyword evidence="4" id="KW-0677">Repeat</keyword>
<keyword evidence="3" id="KW-0690">Ribosome biogenesis</keyword>
<reference evidence="10" key="1">
    <citation type="submission" date="2021-01" db="EMBL/GenBank/DDBJ databases">
        <authorList>
            <person name="Corre E."/>
            <person name="Pelletier E."/>
            <person name="Niang G."/>
            <person name="Scheremetjew M."/>
            <person name="Finn R."/>
            <person name="Kale V."/>
            <person name="Holt S."/>
            <person name="Cochrane G."/>
            <person name="Meng A."/>
            <person name="Brown T."/>
            <person name="Cohen L."/>
        </authorList>
    </citation>
    <scope>NUCLEOTIDE SEQUENCE</scope>
    <source>
        <strain evidence="10">GSBS06</strain>
    </source>
</reference>
<dbReference type="InterPro" id="IPR015946">
    <property type="entry name" value="KH_dom-like_a/b"/>
</dbReference>
<dbReference type="InterPro" id="IPR005225">
    <property type="entry name" value="Small_GTP-bd"/>
</dbReference>
<proteinExistence type="inferred from homology"/>
<evidence type="ECO:0000256" key="8">
    <source>
        <dbReference type="SAM" id="MobiDB-lite"/>
    </source>
</evidence>
<name>A0A7S3LMK4_9STRA</name>
<evidence type="ECO:0000256" key="2">
    <source>
        <dbReference type="ARBA" id="ARBA00020953"/>
    </source>
</evidence>
<sequence>MALFFRYASRTVRRWQHGLVKDELAPQSRLQHQYKDFSFLSGVRCFAASTNSSMGNGMIDVQTFAQEATRQSLSKRERKKRSAEFALKSIKVAIIGRPNVGKSTIFNRLVGKTRDKAIVSNVPGTTRDRREGLAQIGELTFTLTDTGGFEDASKYEDSFLAGKHGPALLEGMLRQTGSALKESDAILMVVDAQQGIVPEDYHFAKWVRRQIGYNPKDENNKIILLANKAEGLGDAYNWEESVDEHWNMLLMDTRRLGFGVPIPFSAQHGHGMGDLYNALEPYAMVPLSDVQQQLITDNVESKDNIRIAMIGRPNVGKSTLLNALVGSERVITGPVAGLTRDNITVDWTYEGRKFTLVDTAGIRKRTKLYGQNSHSVPTKGQNIQGSAKTSDASLEDMSITDSLRALDYSQVVVFVVDIMAQKDDPDARGMLTKHDLSIIGRITEEGRALIIAANKCDLSMLASREQTEKSVITSLQDQISDTIPAARGAKVVPISALHEIGTNELMPTLIDTYDKWNTRIPTGKLNGWLREAVANQRPPGFSGIKTKKYRVGPLKIKYATQIAARPPTFALFVNRRRPNSDTIPEPYLRYLTNSLREKFSYQGIPIRISIRGSTGSKITM</sequence>
<feature type="domain" description="EngA-type G" evidence="9">
    <location>
        <begin position="305"/>
        <end position="517"/>
    </location>
</feature>
<dbReference type="EMBL" id="HBIN01003262">
    <property type="protein sequence ID" value="CAE0431889.1"/>
    <property type="molecule type" value="Transcribed_RNA"/>
</dbReference>
<dbReference type="CDD" id="cd01894">
    <property type="entry name" value="EngA1"/>
    <property type="match status" value="1"/>
</dbReference>
<dbReference type="InterPro" id="IPR016484">
    <property type="entry name" value="GTPase_Der"/>
</dbReference>
<accession>A0A7S3LMK4</accession>
<dbReference type="CDD" id="cd01895">
    <property type="entry name" value="EngA2"/>
    <property type="match status" value="1"/>
</dbReference>
<dbReference type="Gene3D" id="3.30.300.20">
    <property type="match status" value="1"/>
</dbReference>
<evidence type="ECO:0000256" key="7">
    <source>
        <dbReference type="ARBA" id="ARBA00032345"/>
    </source>
</evidence>
<comment type="similarity">
    <text evidence="1">Belongs to the TRAFAC class TrmE-Era-EngA-EngB-Septin-like GTPase superfamily. EngA (Der) GTPase family.</text>
</comment>
<keyword evidence="6" id="KW-0342">GTP-binding</keyword>